<dbReference type="Proteomes" id="UP000887116">
    <property type="component" value="Unassembled WGS sequence"/>
</dbReference>
<comment type="caution">
    <text evidence="1">The sequence shown here is derived from an EMBL/GenBank/DDBJ whole genome shotgun (WGS) entry which is preliminary data.</text>
</comment>
<dbReference type="EMBL" id="BMAO01007622">
    <property type="protein sequence ID" value="GFR17293.1"/>
    <property type="molecule type" value="Genomic_DNA"/>
</dbReference>
<evidence type="ECO:0000313" key="1">
    <source>
        <dbReference type="EMBL" id="GFR17293.1"/>
    </source>
</evidence>
<keyword evidence="2" id="KW-1185">Reference proteome</keyword>
<sequence>MWEKHPSSLGSSEYLLEYQDEDGDFKREKEERIRDFSPSLKRCILFRLWLDLIPALALASCLSLERNPDKLFIPS</sequence>
<name>A0A8X6H5E7_TRICU</name>
<proteinExistence type="predicted"/>
<evidence type="ECO:0000313" key="2">
    <source>
        <dbReference type="Proteomes" id="UP000887116"/>
    </source>
</evidence>
<reference evidence="1" key="1">
    <citation type="submission" date="2020-07" db="EMBL/GenBank/DDBJ databases">
        <title>Multicomponent nature underlies the extraordinary mechanical properties of spider dragline silk.</title>
        <authorList>
            <person name="Kono N."/>
            <person name="Nakamura H."/>
            <person name="Mori M."/>
            <person name="Yoshida Y."/>
            <person name="Ohtoshi R."/>
            <person name="Malay A.D."/>
            <person name="Moran D.A.P."/>
            <person name="Tomita M."/>
            <person name="Numata K."/>
            <person name="Arakawa K."/>
        </authorList>
    </citation>
    <scope>NUCLEOTIDE SEQUENCE</scope>
</reference>
<dbReference type="AlphaFoldDB" id="A0A8X6H5E7"/>
<protein>
    <submittedName>
        <fullName evidence="1">Uncharacterized protein</fullName>
    </submittedName>
</protein>
<organism evidence="1 2">
    <name type="scientific">Trichonephila clavata</name>
    <name type="common">Joro spider</name>
    <name type="synonym">Nephila clavata</name>
    <dbReference type="NCBI Taxonomy" id="2740835"/>
    <lineage>
        <taxon>Eukaryota</taxon>
        <taxon>Metazoa</taxon>
        <taxon>Ecdysozoa</taxon>
        <taxon>Arthropoda</taxon>
        <taxon>Chelicerata</taxon>
        <taxon>Arachnida</taxon>
        <taxon>Araneae</taxon>
        <taxon>Araneomorphae</taxon>
        <taxon>Entelegynae</taxon>
        <taxon>Araneoidea</taxon>
        <taxon>Nephilidae</taxon>
        <taxon>Trichonephila</taxon>
    </lineage>
</organism>
<gene>
    <name evidence="1" type="ORF">TNCT_485871</name>
</gene>
<accession>A0A8X6H5E7</accession>